<dbReference type="PANTHER" id="PTHR14119:SF3">
    <property type="entry name" value="ISOCHORISMATASE DOMAIN-CONTAINING PROTEIN 2"/>
    <property type="match status" value="1"/>
</dbReference>
<accession>A0A552X181</accession>
<comment type="caution">
    <text evidence="2">The sequence shown here is derived from an EMBL/GenBank/DDBJ whole genome shotgun (WGS) entry which is preliminary data.</text>
</comment>
<evidence type="ECO:0000259" key="1">
    <source>
        <dbReference type="Pfam" id="PF00857"/>
    </source>
</evidence>
<dbReference type="AlphaFoldDB" id="A0A552X181"/>
<dbReference type="OrthoDB" id="9796958at2"/>
<gene>
    <name evidence="2" type="ORF">FM042_07390</name>
</gene>
<sequence>MTAFTPSQSTLHAAQSLLLIIDIQERLAPAIANVDALIAENVRLLRVAAELQLPRLYTEQYPKGLGATVPSLQEPLAGAHFYEKIHFSAGREPEFRDQLASLGRTQVVVTGTETHVCVLQTVLDLLALEYHVFVVADAVSSRSPENKERALARMAQAGAHVVSSEMVIFEWLERAGTDQFRTISKAYIR</sequence>
<organism evidence="2 3">
    <name type="scientific">Aliidiomarina halalkaliphila</name>
    <dbReference type="NCBI Taxonomy" id="2593535"/>
    <lineage>
        <taxon>Bacteria</taxon>
        <taxon>Pseudomonadati</taxon>
        <taxon>Pseudomonadota</taxon>
        <taxon>Gammaproteobacteria</taxon>
        <taxon>Alteromonadales</taxon>
        <taxon>Idiomarinaceae</taxon>
        <taxon>Aliidiomarina</taxon>
    </lineage>
</organism>
<dbReference type="Pfam" id="PF00857">
    <property type="entry name" value="Isochorismatase"/>
    <property type="match status" value="1"/>
</dbReference>
<evidence type="ECO:0000313" key="3">
    <source>
        <dbReference type="Proteomes" id="UP000320359"/>
    </source>
</evidence>
<name>A0A552X181_9GAMM</name>
<feature type="domain" description="Isochorismatase-like" evidence="1">
    <location>
        <begin position="16"/>
        <end position="165"/>
    </location>
</feature>
<dbReference type="Proteomes" id="UP000320359">
    <property type="component" value="Unassembled WGS sequence"/>
</dbReference>
<protein>
    <submittedName>
        <fullName evidence="2">Hydrolase</fullName>
    </submittedName>
</protein>
<dbReference type="PANTHER" id="PTHR14119">
    <property type="entry name" value="HYDROLASE"/>
    <property type="match status" value="1"/>
</dbReference>
<proteinExistence type="predicted"/>
<dbReference type="GO" id="GO:0016787">
    <property type="term" value="F:hydrolase activity"/>
    <property type="evidence" value="ECO:0007669"/>
    <property type="project" value="UniProtKB-KW"/>
</dbReference>
<dbReference type="EMBL" id="VJWL01000002">
    <property type="protein sequence ID" value="TRW48800.1"/>
    <property type="molecule type" value="Genomic_DNA"/>
</dbReference>
<dbReference type="RefSeq" id="WP_143235786.1">
    <property type="nucleotide sequence ID" value="NZ_VJWL01000002.1"/>
</dbReference>
<evidence type="ECO:0000313" key="2">
    <source>
        <dbReference type="EMBL" id="TRW48800.1"/>
    </source>
</evidence>
<keyword evidence="2" id="KW-0378">Hydrolase</keyword>
<reference evidence="2 3" key="1">
    <citation type="submission" date="2019-07" db="EMBL/GenBank/DDBJ databases">
        <authorList>
            <person name="Yang M."/>
            <person name="Zhao D."/>
            <person name="Xiang H."/>
        </authorList>
    </citation>
    <scope>NUCLEOTIDE SEQUENCE [LARGE SCALE GENOMIC DNA]</scope>
    <source>
        <strain evidence="2 3">IM1326</strain>
    </source>
</reference>
<dbReference type="InterPro" id="IPR000868">
    <property type="entry name" value="Isochorismatase-like_dom"/>
</dbReference>
<keyword evidence="3" id="KW-1185">Reference proteome</keyword>
<dbReference type="CDD" id="cd01012">
    <property type="entry name" value="YcaC_related"/>
    <property type="match status" value="1"/>
</dbReference>
<dbReference type="Gene3D" id="3.40.50.850">
    <property type="entry name" value="Isochorismatase-like"/>
    <property type="match status" value="1"/>
</dbReference>
<dbReference type="InterPro" id="IPR036380">
    <property type="entry name" value="Isochorismatase-like_sf"/>
</dbReference>
<dbReference type="SUPFAM" id="SSF52499">
    <property type="entry name" value="Isochorismatase-like hydrolases"/>
    <property type="match status" value="1"/>
</dbReference>
<dbReference type="InterPro" id="IPR050993">
    <property type="entry name" value="Isochorismatase_domain"/>
</dbReference>